<protein>
    <submittedName>
        <fullName evidence="2">Type II toxin-antitoxin system RelE/ParE family toxin</fullName>
    </submittedName>
</protein>
<evidence type="ECO:0000256" key="1">
    <source>
        <dbReference type="ARBA" id="ARBA00022649"/>
    </source>
</evidence>
<dbReference type="EMBL" id="CP042304">
    <property type="protein sequence ID" value="QDZ11555.1"/>
    <property type="molecule type" value="Genomic_DNA"/>
</dbReference>
<keyword evidence="3" id="KW-1185">Reference proteome</keyword>
<organism evidence="2 3">
    <name type="scientific">Devosia ginsengisoli</name>
    <dbReference type="NCBI Taxonomy" id="400770"/>
    <lineage>
        <taxon>Bacteria</taxon>
        <taxon>Pseudomonadati</taxon>
        <taxon>Pseudomonadota</taxon>
        <taxon>Alphaproteobacteria</taxon>
        <taxon>Hyphomicrobiales</taxon>
        <taxon>Devosiaceae</taxon>
        <taxon>Devosia</taxon>
    </lineage>
</organism>
<dbReference type="RefSeq" id="WP_146290373.1">
    <property type="nucleotide sequence ID" value="NZ_CP042304.1"/>
</dbReference>
<dbReference type="KEGG" id="dea:FPZ08_12765"/>
<name>A0A5B8LVD3_9HYPH</name>
<proteinExistence type="predicted"/>
<keyword evidence="1" id="KW-1277">Toxin-antitoxin system</keyword>
<dbReference type="InterPro" id="IPR007712">
    <property type="entry name" value="RelE/ParE_toxin"/>
</dbReference>
<dbReference type="Gene3D" id="3.30.2310.20">
    <property type="entry name" value="RelE-like"/>
    <property type="match status" value="1"/>
</dbReference>
<dbReference type="Proteomes" id="UP000315364">
    <property type="component" value="Chromosome"/>
</dbReference>
<evidence type="ECO:0000313" key="3">
    <source>
        <dbReference type="Proteomes" id="UP000315364"/>
    </source>
</evidence>
<dbReference type="InterPro" id="IPR035093">
    <property type="entry name" value="RelE/ParE_toxin_dom_sf"/>
</dbReference>
<accession>A0A5B8LVD3</accession>
<reference evidence="2 3" key="1">
    <citation type="submission" date="2019-07" db="EMBL/GenBank/DDBJ databases">
        <title>Full genome sequence of Devosia sp. Gsoil 520.</title>
        <authorList>
            <person name="Im W.-T."/>
        </authorList>
    </citation>
    <scope>NUCLEOTIDE SEQUENCE [LARGE SCALE GENOMIC DNA]</scope>
    <source>
        <strain evidence="2 3">Gsoil 520</strain>
    </source>
</reference>
<dbReference type="Pfam" id="PF05016">
    <property type="entry name" value="ParE_toxin"/>
    <property type="match status" value="1"/>
</dbReference>
<dbReference type="AlphaFoldDB" id="A0A5B8LVD3"/>
<gene>
    <name evidence="2" type="ORF">FPZ08_12765</name>
</gene>
<evidence type="ECO:0000313" key="2">
    <source>
        <dbReference type="EMBL" id="QDZ11555.1"/>
    </source>
</evidence>
<dbReference type="OrthoDB" id="8369899at2"/>
<sequence>MPLKIKRLPLARRDLFDIWDYIAPNSQRGATRIIEDLYAAFSMLADQPMAGRDRPELGIAQLSCRQLFDLLSVRFRHVSIVRILHTARDITPDLLSE</sequence>